<keyword evidence="10" id="KW-1185">Reference proteome</keyword>
<sequence>MENLQAILQSDTPVLIDCFAVWCGPCKMMPPILKEVKDKFGDKLRIIKIDIDKNQQLAAQWQISSVPTMLLFKNGKMAWRQSGVVPAHQLIPVLAPMISSSQGTHG</sequence>
<dbReference type="NCBIfam" id="TIGR01068">
    <property type="entry name" value="thioredoxin"/>
    <property type="match status" value="1"/>
</dbReference>
<evidence type="ECO:0000256" key="2">
    <source>
        <dbReference type="ARBA" id="ARBA00022448"/>
    </source>
</evidence>
<evidence type="ECO:0000256" key="3">
    <source>
        <dbReference type="ARBA" id="ARBA00022982"/>
    </source>
</evidence>
<dbReference type="PROSITE" id="PS00194">
    <property type="entry name" value="THIOREDOXIN_1"/>
    <property type="match status" value="1"/>
</dbReference>
<keyword evidence="3" id="KW-0249">Electron transport</keyword>
<evidence type="ECO:0000313" key="10">
    <source>
        <dbReference type="Proteomes" id="UP000659124"/>
    </source>
</evidence>
<dbReference type="Gene3D" id="3.40.30.10">
    <property type="entry name" value="Glutaredoxin"/>
    <property type="match status" value="1"/>
</dbReference>
<evidence type="ECO:0000313" key="9">
    <source>
        <dbReference type="EMBL" id="MBC9928831.1"/>
    </source>
</evidence>
<dbReference type="SUPFAM" id="SSF52833">
    <property type="entry name" value="Thioredoxin-like"/>
    <property type="match status" value="1"/>
</dbReference>
<dbReference type="PANTHER" id="PTHR45663">
    <property type="entry name" value="GEO12009P1"/>
    <property type="match status" value="1"/>
</dbReference>
<gene>
    <name evidence="9" type="primary">trxA</name>
    <name evidence="9" type="ORF">ICL07_00500</name>
</gene>
<evidence type="ECO:0000259" key="8">
    <source>
        <dbReference type="PROSITE" id="PS51352"/>
    </source>
</evidence>
<evidence type="ECO:0000256" key="1">
    <source>
        <dbReference type="ARBA" id="ARBA00008987"/>
    </source>
</evidence>
<dbReference type="PANTHER" id="PTHR45663:SF11">
    <property type="entry name" value="GEO12009P1"/>
    <property type="match status" value="1"/>
</dbReference>
<dbReference type="InterPro" id="IPR005746">
    <property type="entry name" value="Thioredoxin"/>
</dbReference>
<dbReference type="PRINTS" id="PR00421">
    <property type="entry name" value="THIOREDOXIN"/>
</dbReference>
<proteinExistence type="inferred from homology"/>
<dbReference type="Pfam" id="PF00085">
    <property type="entry name" value="Thioredoxin"/>
    <property type="match status" value="1"/>
</dbReference>
<reference evidence="9 10" key="1">
    <citation type="submission" date="2020-09" db="EMBL/GenBank/DDBJ databases">
        <title>Genome sequences of type strains of Chitinophaga qingshengii and Chitinophaga varians.</title>
        <authorList>
            <person name="Kittiwongwattana C."/>
        </authorList>
    </citation>
    <scope>NUCLEOTIDE SEQUENCE [LARGE SCALE GENOMIC DNA]</scope>
    <source>
        <strain evidence="9 10">JCM 30026</strain>
    </source>
</reference>
<evidence type="ECO:0000256" key="6">
    <source>
        <dbReference type="NCBIfam" id="TIGR01068"/>
    </source>
</evidence>
<evidence type="ECO:0000256" key="4">
    <source>
        <dbReference type="ARBA" id="ARBA00023157"/>
    </source>
</evidence>
<keyword evidence="2" id="KW-0813">Transport</keyword>
<dbReference type="PROSITE" id="PS51352">
    <property type="entry name" value="THIOREDOXIN_2"/>
    <property type="match status" value="1"/>
</dbReference>
<dbReference type="InterPro" id="IPR036249">
    <property type="entry name" value="Thioredoxin-like_sf"/>
</dbReference>
<dbReference type="RefSeq" id="WP_188085997.1">
    <property type="nucleotide sequence ID" value="NZ_JACVFC010000001.1"/>
</dbReference>
<comment type="caution">
    <text evidence="9">The sequence shown here is derived from an EMBL/GenBank/DDBJ whole genome shotgun (WGS) entry which is preliminary data.</text>
</comment>
<feature type="domain" description="Thioredoxin" evidence="8">
    <location>
        <begin position="1"/>
        <end position="99"/>
    </location>
</feature>
<name>A0ABR7TEW9_9BACT</name>
<keyword evidence="5" id="KW-0676">Redox-active center</keyword>
<dbReference type="InterPro" id="IPR013766">
    <property type="entry name" value="Thioredoxin_domain"/>
</dbReference>
<protein>
    <recommendedName>
        <fullName evidence="6 7">Thioredoxin</fullName>
    </recommendedName>
</protein>
<dbReference type="CDD" id="cd02947">
    <property type="entry name" value="TRX_family"/>
    <property type="match status" value="1"/>
</dbReference>
<comment type="similarity">
    <text evidence="1 7">Belongs to the thioredoxin family.</text>
</comment>
<dbReference type="InterPro" id="IPR017937">
    <property type="entry name" value="Thioredoxin_CS"/>
</dbReference>
<evidence type="ECO:0000256" key="7">
    <source>
        <dbReference type="PIRNR" id="PIRNR000077"/>
    </source>
</evidence>
<dbReference type="Proteomes" id="UP000659124">
    <property type="component" value="Unassembled WGS sequence"/>
</dbReference>
<keyword evidence="4" id="KW-1015">Disulfide bond</keyword>
<organism evidence="9 10">
    <name type="scientific">Chitinophaga qingshengii</name>
    <dbReference type="NCBI Taxonomy" id="1569794"/>
    <lineage>
        <taxon>Bacteria</taxon>
        <taxon>Pseudomonadati</taxon>
        <taxon>Bacteroidota</taxon>
        <taxon>Chitinophagia</taxon>
        <taxon>Chitinophagales</taxon>
        <taxon>Chitinophagaceae</taxon>
        <taxon>Chitinophaga</taxon>
    </lineage>
</organism>
<dbReference type="PIRSF" id="PIRSF000077">
    <property type="entry name" value="Thioredoxin"/>
    <property type="match status" value="1"/>
</dbReference>
<dbReference type="EMBL" id="JACVFC010000001">
    <property type="protein sequence ID" value="MBC9928831.1"/>
    <property type="molecule type" value="Genomic_DNA"/>
</dbReference>
<accession>A0ABR7TEW9</accession>
<evidence type="ECO:0000256" key="5">
    <source>
        <dbReference type="ARBA" id="ARBA00023284"/>
    </source>
</evidence>